<dbReference type="InterPro" id="IPR007251">
    <property type="entry name" value="Iron_permease_Fet4"/>
</dbReference>
<dbReference type="AlphaFoldDB" id="A0A9X8EGD1"/>
<dbReference type="GO" id="GO:0055085">
    <property type="term" value="P:transmembrane transport"/>
    <property type="evidence" value="ECO:0007669"/>
    <property type="project" value="InterPro"/>
</dbReference>
<keyword evidence="2" id="KW-0472">Membrane</keyword>
<comment type="caution">
    <text evidence="3">The sequence shown here is derived from an EMBL/GenBank/DDBJ whole genome shotgun (WGS) entry which is preliminary data.</text>
</comment>
<proteinExistence type="predicted"/>
<dbReference type="Proteomes" id="UP000269115">
    <property type="component" value="Unassembled WGS sequence"/>
</dbReference>
<feature type="transmembrane region" description="Helical" evidence="2">
    <location>
        <begin position="20"/>
        <end position="37"/>
    </location>
</feature>
<reference evidence="3 4" key="1">
    <citation type="submission" date="2018-11" db="EMBL/GenBank/DDBJ databases">
        <title>Genomic analyses of the natural microbiome of Caenorhabditis elegans.</title>
        <authorList>
            <person name="Samuel B."/>
        </authorList>
    </citation>
    <scope>NUCLEOTIDE SEQUENCE [LARGE SCALE GENOMIC DNA]</scope>
    <source>
        <strain evidence="3 4">BIGb0473</strain>
    </source>
</reference>
<keyword evidence="2" id="KW-0812">Transmembrane</keyword>
<feature type="region of interest" description="Disordered" evidence="1">
    <location>
        <begin position="114"/>
        <end position="133"/>
    </location>
</feature>
<evidence type="ECO:0000313" key="3">
    <source>
        <dbReference type="EMBL" id="ROQ48836.1"/>
    </source>
</evidence>
<dbReference type="GeneID" id="87480984"/>
<feature type="transmembrane region" description="Helical" evidence="2">
    <location>
        <begin position="43"/>
        <end position="62"/>
    </location>
</feature>
<evidence type="ECO:0000313" key="4">
    <source>
        <dbReference type="Proteomes" id="UP000269115"/>
    </source>
</evidence>
<gene>
    <name evidence="3" type="ORF">EDF85_3138</name>
</gene>
<dbReference type="EMBL" id="RJUR01000014">
    <property type="protein sequence ID" value="ROQ48836.1"/>
    <property type="molecule type" value="Genomic_DNA"/>
</dbReference>
<keyword evidence="2" id="KW-1133">Transmembrane helix</keyword>
<name>A0A9X8EGD1_PSEPU</name>
<organism evidence="3 4">
    <name type="scientific">Pseudomonas putida</name>
    <name type="common">Arthrobacter siderocapsulatus</name>
    <dbReference type="NCBI Taxonomy" id="303"/>
    <lineage>
        <taxon>Bacteria</taxon>
        <taxon>Pseudomonadati</taxon>
        <taxon>Pseudomonadota</taxon>
        <taxon>Gammaproteobacteria</taxon>
        <taxon>Pseudomonadales</taxon>
        <taxon>Pseudomonadaceae</taxon>
        <taxon>Pseudomonas</taxon>
    </lineage>
</organism>
<accession>A0A9X8EGD1</accession>
<dbReference type="RefSeq" id="WP_043860056.1">
    <property type="nucleotide sequence ID" value="NZ_LKGZ01000001.1"/>
</dbReference>
<evidence type="ECO:0000256" key="2">
    <source>
        <dbReference type="SAM" id="Phobius"/>
    </source>
</evidence>
<evidence type="ECO:0000256" key="1">
    <source>
        <dbReference type="SAM" id="MobiDB-lite"/>
    </source>
</evidence>
<sequence length="133" mass="15193">MKFERFAQGLAKQAGRSRTFLIALVLIVVWAVTGPWFDYNDTWQLIINTSTTIVTFLMVFVIQNTQNRDNDVLHIKLDELLRSTKAAHNALMNLDQLDNSQLKQLLKEYREIGEDRATDLPADETGGRRGDAQ</sequence>
<protein>
    <submittedName>
        <fullName evidence="3">Low affinity Fe/Cu permease</fullName>
    </submittedName>
</protein>
<dbReference type="Pfam" id="PF04120">
    <property type="entry name" value="Iron_permease"/>
    <property type="match status" value="1"/>
</dbReference>
<dbReference type="OrthoDB" id="119761at2"/>